<accession>A0A8E2DQE2</accession>
<name>A0A8E2DQE2_9APHY</name>
<dbReference type="Proteomes" id="UP000250043">
    <property type="component" value="Unassembled WGS sequence"/>
</dbReference>
<gene>
    <name evidence="1" type="ORF">OBBRIDRAFT_237948</name>
</gene>
<dbReference type="EMBL" id="KV722349">
    <property type="protein sequence ID" value="OCH93894.1"/>
    <property type="molecule type" value="Genomic_DNA"/>
</dbReference>
<organism evidence="1 2">
    <name type="scientific">Obba rivulosa</name>
    <dbReference type="NCBI Taxonomy" id="1052685"/>
    <lineage>
        <taxon>Eukaryota</taxon>
        <taxon>Fungi</taxon>
        <taxon>Dikarya</taxon>
        <taxon>Basidiomycota</taxon>
        <taxon>Agaricomycotina</taxon>
        <taxon>Agaricomycetes</taxon>
        <taxon>Polyporales</taxon>
        <taxon>Gelatoporiaceae</taxon>
        <taxon>Obba</taxon>
    </lineage>
</organism>
<reference evidence="1 2" key="1">
    <citation type="submission" date="2016-07" db="EMBL/GenBank/DDBJ databases">
        <title>Draft genome of the white-rot fungus Obba rivulosa 3A-2.</title>
        <authorList>
            <consortium name="DOE Joint Genome Institute"/>
            <person name="Miettinen O."/>
            <person name="Riley R."/>
            <person name="Acob R."/>
            <person name="Barry K."/>
            <person name="Cullen D."/>
            <person name="De Vries R."/>
            <person name="Hainaut M."/>
            <person name="Hatakka A."/>
            <person name="Henrissat B."/>
            <person name="Hilden K."/>
            <person name="Kuo R."/>
            <person name="Labutti K."/>
            <person name="Lipzen A."/>
            <person name="Makela M.R."/>
            <person name="Sandor L."/>
            <person name="Spatafora J.W."/>
            <person name="Grigoriev I.V."/>
            <person name="Hibbett D.S."/>
        </authorList>
    </citation>
    <scope>NUCLEOTIDE SEQUENCE [LARGE SCALE GENOMIC DNA]</scope>
    <source>
        <strain evidence="1 2">3A-2</strain>
    </source>
</reference>
<evidence type="ECO:0000313" key="1">
    <source>
        <dbReference type="EMBL" id="OCH93894.1"/>
    </source>
</evidence>
<dbReference type="OrthoDB" id="2803005at2759"/>
<evidence type="ECO:0000313" key="2">
    <source>
        <dbReference type="Proteomes" id="UP000250043"/>
    </source>
</evidence>
<proteinExistence type="predicted"/>
<dbReference type="AlphaFoldDB" id="A0A8E2DQE2"/>
<keyword evidence="2" id="KW-1185">Reference proteome</keyword>
<sequence>MVSLQQSPWLHVDDTIVPSRVESLPSSYLSSCIGQIKALRELKRAWSNLEVPRLWIDATVSDLDSGLPSDAFNHSYVALCLHHIKEYVRSVDEVNLRSRSPYDLRPNFMLPCHRHEIRPFYSEHRLMDEVTSLGSMSETQLAQFFLHQKDSFGAECAIVTALDGIPSTYVRRRDLKIFTGDGTMSISSLFCALLYTPIAPTTRDSLERFRHLSINVENPAFVLCFEDRARRQEQDTEATESSSLIQEMARTATILDNRLRCTYPAHPTKRLIVLLPLCAFRHTSFPYTLPPWKHQTVPV</sequence>
<protein>
    <submittedName>
        <fullName evidence="1">Uncharacterized protein</fullName>
    </submittedName>
</protein>